<dbReference type="Pfam" id="PF00400">
    <property type="entry name" value="WD40"/>
    <property type="match status" value="1"/>
</dbReference>
<dbReference type="EMBL" id="JAGPXC010000002">
    <property type="protein sequence ID" value="KAH6656311.1"/>
    <property type="molecule type" value="Genomic_DNA"/>
</dbReference>
<feature type="region of interest" description="Disordered" evidence="6">
    <location>
        <begin position="72"/>
        <end position="230"/>
    </location>
</feature>
<dbReference type="InterPro" id="IPR006594">
    <property type="entry name" value="LisH"/>
</dbReference>
<organism evidence="7 8">
    <name type="scientific">Truncatella angustata</name>
    <dbReference type="NCBI Taxonomy" id="152316"/>
    <lineage>
        <taxon>Eukaryota</taxon>
        <taxon>Fungi</taxon>
        <taxon>Dikarya</taxon>
        <taxon>Ascomycota</taxon>
        <taxon>Pezizomycotina</taxon>
        <taxon>Sordariomycetes</taxon>
        <taxon>Xylariomycetidae</taxon>
        <taxon>Amphisphaeriales</taxon>
        <taxon>Sporocadaceae</taxon>
        <taxon>Truncatella</taxon>
    </lineage>
</organism>
<dbReference type="GO" id="GO:0034967">
    <property type="term" value="C:Set3 complex"/>
    <property type="evidence" value="ECO:0007669"/>
    <property type="project" value="TreeGrafter"/>
</dbReference>
<dbReference type="Pfam" id="PF08513">
    <property type="entry name" value="LisH"/>
    <property type="match status" value="1"/>
</dbReference>
<keyword evidence="3" id="KW-0677">Repeat</keyword>
<name>A0A9P8UQG2_9PEZI</name>
<dbReference type="InterPro" id="IPR015943">
    <property type="entry name" value="WD40/YVTN_repeat-like_dom_sf"/>
</dbReference>
<dbReference type="Gene3D" id="2.130.10.10">
    <property type="entry name" value="YVTN repeat-like/Quinoprotein amine dehydrogenase"/>
    <property type="match status" value="1"/>
</dbReference>
<gene>
    <name evidence="7" type="ORF">BKA67DRAFT_531589</name>
</gene>
<evidence type="ECO:0000256" key="1">
    <source>
        <dbReference type="ARBA" id="ARBA00004123"/>
    </source>
</evidence>
<protein>
    <submittedName>
        <fullName evidence="7">WD40-repeat-containing domain protein</fullName>
    </submittedName>
</protein>
<dbReference type="InterPro" id="IPR036322">
    <property type="entry name" value="WD40_repeat_dom_sf"/>
</dbReference>
<evidence type="ECO:0000313" key="8">
    <source>
        <dbReference type="Proteomes" id="UP000758603"/>
    </source>
</evidence>
<evidence type="ECO:0000313" key="7">
    <source>
        <dbReference type="EMBL" id="KAH6656311.1"/>
    </source>
</evidence>
<evidence type="ECO:0000256" key="6">
    <source>
        <dbReference type="SAM" id="MobiDB-lite"/>
    </source>
</evidence>
<evidence type="ECO:0000256" key="5">
    <source>
        <dbReference type="PROSITE-ProRule" id="PRU00221"/>
    </source>
</evidence>
<dbReference type="Gene3D" id="1.20.960.30">
    <property type="match status" value="1"/>
</dbReference>
<dbReference type="GeneID" id="70128294"/>
<dbReference type="GO" id="GO:0006357">
    <property type="term" value="P:regulation of transcription by RNA polymerase II"/>
    <property type="evidence" value="ECO:0007669"/>
    <property type="project" value="TreeGrafter"/>
</dbReference>
<evidence type="ECO:0000256" key="2">
    <source>
        <dbReference type="ARBA" id="ARBA00022574"/>
    </source>
</evidence>
<dbReference type="InterPro" id="IPR001680">
    <property type="entry name" value="WD40_rpt"/>
</dbReference>
<dbReference type="SMART" id="SM00320">
    <property type="entry name" value="WD40"/>
    <property type="match status" value="6"/>
</dbReference>
<dbReference type="PANTHER" id="PTHR22846:SF2">
    <property type="entry name" value="F-BOX-LIKE_WD REPEAT-CONTAINING PROTEIN EBI"/>
    <property type="match status" value="1"/>
</dbReference>
<feature type="compositionally biased region" description="Low complexity" evidence="6">
    <location>
        <begin position="192"/>
        <end position="202"/>
    </location>
</feature>
<keyword evidence="8" id="KW-1185">Reference proteome</keyword>
<sequence>MKEYLDSDRVNFLIWRYLLEGNYRETAVKFQKEWHKTEPHRQLEFARHVKSHALINVLNKGLLYNSLEREFQTQQDQHHHHHQQQQVPSENAAAAAVAEATQVGVFGPLVAPPSHPGPALEEKEHDPEEDAEGEVETIEEFENSRKRQIDSRPQQQALVNGGSPAKRPRLSNGYENGVDAATDPMELDGQHQHQNQNGGDNHAYPSPLEGEQAPTPTPRTDGPEQGTQVEKVQELATETIFIPLGTDDASVTSPLTTAPRFNGENTPVLLHCQWNPQDPTILAAGGTDALARVWTISRATTADHSQDPASNHVNGTVPPFRSLKEDGINPKSNVTALAWSWDGKAIAIATDSDTKGRISVWGVHGSLIQHFEVPEAPVVKLRWSPQNTSLLAVAPEGNNALITVYPVQAFSSMSCVIPDHSADLDVAWVTEHDFLLCGGQLLLSMRCDHANGQIEETRTFETRETDTLTQIHFDWRATLAATCGEKGFVDVWDESGRRREIKAHDGPVTALAWQPLSAAPSGDERLIASAGEDGAIFIWNALSADGKPKCSMTMGDPIVALSFTPDGAFIAGATHERILIWKVGDHSIPRASWERVPHPGWLSPRIHSDADEEDEHCLCWDANGQRLAFGVNSRLAIINFR</sequence>
<comment type="subcellular location">
    <subcellularLocation>
        <location evidence="1">Nucleus</location>
    </subcellularLocation>
</comment>
<dbReference type="InterPro" id="IPR045183">
    <property type="entry name" value="Ebi-like"/>
</dbReference>
<reference evidence="7" key="1">
    <citation type="journal article" date="2021" name="Nat. Commun.">
        <title>Genetic determinants of endophytism in the Arabidopsis root mycobiome.</title>
        <authorList>
            <person name="Mesny F."/>
            <person name="Miyauchi S."/>
            <person name="Thiergart T."/>
            <person name="Pickel B."/>
            <person name="Atanasova L."/>
            <person name="Karlsson M."/>
            <person name="Huettel B."/>
            <person name="Barry K.W."/>
            <person name="Haridas S."/>
            <person name="Chen C."/>
            <person name="Bauer D."/>
            <person name="Andreopoulos W."/>
            <person name="Pangilinan J."/>
            <person name="LaButti K."/>
            <person name="Riley R."/>
            <person name="Lipzen A."/>
            <person name="Clum A."/>
            <person name="Drula E."/>
            <person name="Henrissat B."/>
            <person name="Kohler A."/>
            <person name="Grigoriev I.V."/>
            <person name="Martin F.M."/>
            <person name="Hacquard S."/>
        </authorList>
    </citation>
    <scope>NUCLEOTIDE SEQUENCE</scope>
    <source>
        <strain evidence="7">MPI-SDFR-AT-0073</strain>
    </source>
</reference>
<dbReference type="SUPFAM" id="SSF50978">
    <property type="entry name" value="WD40 repeat-like"/>
    <property type="match status" value="1"/>
</dbReference>
<keyword evidence="2 5" id="KW-0853">WD repeat</keyword>
<dbReference type="RefSeq" id="XP_045960545.1">
    <property type="nucleotide sequence ID" value="XM_046099402.1"/>
</dbReference>
<feature type="compositionally biased region" description="Acidic residues" evidence="6">
    <location>
        <begin position="127"/>
        <end position="141"/>
    </location>
</feature>
<keyword evidence="4" id="KW-0539">Nucleus</keyword>
<dbReference type="PANTHER" id="PTHR22846">
    <property type="entry name" value="WD40 REPEAT PROTEIN"/>
    <property type="match status" value="1"/>
</dbReference>
<evidence type="ECO:0000256" key="3">
    <source>
        <dbReference type="ARBA" id="ARBA00022737"/>
    </source>
</evidence>
<comment type="caution">
    <text evidence="7">The sequence shown here is derived from an EMBL/GenBank/DDBJ whole genome shotgun (WGS) entry which is preliminary data.</text>
</comment>
<evidence type="ECO:0000256" key="4">
    <source>
        <dbReference type="ARBA" id="ARBA00023242"/>
    </source>
</evidence>
<dbReference type="GO" id="GO:0003714">
    <property type="term" value="F:transcription corepressor activity"/>
    <property type="evidence" value="ECO:0007669"/>
    <property type="project" value="InterPro"/>
</dbReference>
<feature type="repeat" description="WD" evidence="5">
    <location>
        <begin position="501"/>
        <end position="540"/>
    </location>
</feature>
<accession>A0A9P8UQG2</accession>
<dbReference type="PROSITE" id="PS50082">
    <property type="entry name" value="WD_REPEATS_2"/>
    <property type="match status" value="1"/>
</dbReference>
<dbReference type="AlphaFoldDB" id="A0A9P8UQG2"/>
<dbReference type="OrthoDB" id="1367865at2759"/>
<dbReference type="PROSITE" id="PS50896">
    <property type="entry name" value="LISH"/>
    <property type="match status" value="1"/>
</dbReference>
<dbReference type="Proteomes" id="UP000758603">
    <property type="component" value="Unassembled WGS sequence"/>
</dbReference>
<feature type="region of interest" description="Disordered" evidence="6">
    <location>
        <begin position="301"/>
        <end position="325"/>
    </location>
</feature>
<proteinExistence type="predicted"/>
<feature type="compositionally biased region" description="Polar residues" evidence="6">
    <location>
        <begin position="301"/>
        <end position="314"/>
    </location>
</feature>